<accession>B8C1H4</accession>
<evidence type="ECO:0000313" key="2">
    <source>
        <dbReference type="EMBL" id="EED93244.1"/>
    </source>
</evidence>
<evidence type="ECO:0000259" key="1">
    <source>
        <dbReference type="Pfam" id="PF00134"/>
    </source>
</evidence>
<dbReference type="Gene3D" id="1.10.472.10">
    <property type="entry name" value="Cyclin-like"/>
    <property type="match status" value="1"/>
</dbReference>
<dbReference type="RefSeq" id="XP_002289707.1">
    <property type="nucleotide sequence ID" value="XM_002289671.1"/>
</dbReference>
<sequence length="62" mass="7658">MNDQLLINKLMRAILIDWLVEVHLKFKFVRETLYLNVNLIDRYLSKVKETRQRLQLLELRLF</sequence>
<dbReference type="InterPro" id="IPR039361">
    <property type="entry name" value="Cyclin"/>
</dbReference>
<evidence type="ECO:0000313" key="3">
    <source>
        <dbReference type="Proteomes" id="UP000001449"/>
    </source>
</evidence>
<feature type="domain" description="Cyclin N-terminal" evidence="1">
    <location>
        <begin position="2"/>
        <end position="57"/>
    </location>
</feature>
<dbReference type="Pfam" id="PF00134">
    <property type="entry name" value="Cyclin_N"/>
    <property type="match status" value="1"/>
</dbReference>
<dbReference type="InterPro" id="IPR006671">
    <property type="entry name" value="Cyclin_N"/>
</dbReference>
<protein>
    <recommendedName>
        <fullName evidence="1">Cyclin N-terminal domain-containing protein</fullName>
    </recommendedName>
</protein>
<dbReference type="HOGENOM" id="CLU_208735_0_0_1"/>
<organism evidence="2 3">
    <name type="scientific">Thalassiosira pseudonana</name>
    <name type="common">Marine diatom</name>
    <name type="synonym">Cyclotella nana</name>
    <dbReference type="NCBI Taxonomy" id="35128"/>
    <lineage>
        <taxon>Eukaryota</taxon>
        <taxon>Sar</taxon>
        <taxon>Stramenopiles</taxon>
        <taxon>Ochrophyta</taxon>
        <taxon>Bacillariophyta</taxon>
        <taxon>Coscinodiscophyceae</taxon>
        <taxon>Thalassiosirophycidae</taxon>
        <taxon>Thalassiosirales</taxon>
        <taxon>Thalassiosiraceae</taxon>
        <taxon>Thalassiosira</taxon>
    </lineage>
</organism>
<gene>
    <name evidence="2" type="ORF">THAPSDRAFT_27822</name>
</gene>
<keyword evidence="3" id="KW-1185">Reference proteome</keyword>
<reference evidence="2 3" key="2">
    <citation type="journal article" date="2008" name="Nature">
        <title>The Phaeodactylum genome reveals the evolutionary history of diatom genomes.</title>
        <authorList>
            <person name="Bowler C."/>
            <person name="Allen A.E."/>
            <person name="Badger J.H."/>
            <person name="Grimwood J."/>
            <person name="Jabbari K."/>
            <person name="Kuo A."/>
            <person name="Maheswari U."/>
            <person name="Martens C."/>
            <person name="Maumus F."/>
            <person name="Otillar R.P."/>
            <person name="Rayko E."/>
            <person name="Salamov A."/>
            <person name="Vandepoele K."/>
            <person name="Beszteri B."/>
            <person name="Gruber A."/>
            <person name="Heijde M."/>
            <person name="Katinka M."/>
            <person name="Mock T."/>
            <person name="Valentin K."/>
            <person name="Verret F."/>
            <person name="Berges J.A."/>
            <person name="Brownlee C."/>
            <person name="Cadoret J.P."/>
            <person name="Chiovitti A."/>
            <person name="Choi C.J."/>
            <person name="Coesel S."/>
            <person name="De Martino A."/>
            <person name="Detter J.C."/>
            <person name="Durkin C."/>
            <person name="Falciatore A."/>
            <person name="Fournet J."/>
            <person name="Haruta M."/>
            <person name="Huysman M.J."/>
            <person name="Jenkins B.D."/>
            <person name="Jiroutova K."/>
            <person name="Jorgensen R.E."/>
            <person name="Joubert Y."/>
            <person name="Kaplan A."/>
            <person name="Kroger N."/>
            <person name="Kroth P.G."/>
            <person name="La Roche J."/>
            <person name="Lindquist E."/>
            <person name="Lommer M."/>
            <person name="Martin-Jezequel V."/>
            <person name="Lopez P.J."/>
            <person name="Lucas S."/>
            <person name="Mangogna M."/>
            <person name="McGinnis K."/>
            <person name="Medlin L.K."/>
            <person name="Montsant A."/>
            <person name="Oudot-Le Secq M.P."/>
            <person name="Napoli C."/>
            <person name="Obornik M."/>
            <person name="Parker M.S."/>
            <person name="Petit J.L."/>
            <person name="Porcel B.M."/>
            <person name="Poulsen N."/>
            <person name="Robison M."/>
            <person name="Rychlewski L."/>
            <person name="Rynearson T.A."/>
            <person name="Schmutz J."/>
            <person name="Shapiro H."/>
            <person name="Siaut M."/>
            <person name="Stanley M."/>
            <person name="Sussman M.R."/>
            <person name="Taylor A.R."/>
            <person name="Vardi A."/>
            <person name="von Dassow P."/>
            <person name="Vyverman W."/>
            <person name="Willis A."/>
            <person name="Wyrwicz L.S."/>
            <person name="Rokhsar D.S."/>
            <person name="Weissenbach J."/>
            <person name="Armbrust E.V."/>
            <person name="Green B.R."/>
            <person name="Van de Peer Y."/>
            <person name="Grigoriev I.V."/>
        </authorList>
    </citation>
    <scope>NUCLEOTIDE SEQUENCE [LARGE SCALE GENOMIC DNA]</scope>
    <source>
        <strain evidence="2 3">CCMP1335</strain>
    </source>
</reference>
<dbReference type="GeneID" id="7452629"/>
<dbReference type="Proteomes" id="UP000001449">
    <property type="component" value="Chromosome 4"/>
</dbReference>
<dbReference type="eggNOG" id="KOG0653">
    <property type="taxonomic scope" value="Eukaryota"/>
</dbReference>
<dbReference type="STRING" id="35128.B8C1H4"/>
<dbReference type="PaxDb" id="35128-Thaps27822"/>
<dbReference type="EMBL" id="CM000641">
    <property type="protein sequence ID" value="EED93244.1"/>
    <property type="molecule type" value="Genomic_DNA"/>
</dbReference>
<dbReference type="KEGG" id="tps:THAPSDRAFT_27822"/>
<dbReference type="AlphaFoldDB" id="B8C1H4"/>
<name>B8C1H4_THAPS</name>
<reference evidence="2 3" key="1">
    <citation type="journal article" date="2004" name="Science">
        <title>The genome of the diatom Thalassiosira pseudonana: ecology, evolution, and metabolism.</title>
        <authorList>
            <person name="Armbrust E.V."/>
            <person name="Berges J.A."/>
            <person name="Bowler C."/>
            <person name="Green B.R."/>
            <person name="Martinez D."/>
            <person name="Putnam N.H."/>
            <person name="Zhou S."/>
            <person name="Allen A.E."/>
            <person name="Apt K.E."/>
            <person name="Bechner M."/>
            <person name="Brzezinski M.A."/>
            <person name="Chaal B.K."/>
            <person name="Chiovitti A."/>
            <person name="Davis A.K."/>
            <person name="Demarest M.S."/>
            <person name="Detter J.C."/>
            <person name="Glavina T."/>
            <person name="Goodstein D."/>
            <person name="Hadi M.Z."/>
            <person name="Hellsten U."/>
            <person name="Hildebrand M."/>
            <person name="Jenkins B.D."/>
            <person name="Jurka J."/>
            <person name="Kapitonov V.V."/>
            <person name="Kroger N."/>
            <person name="Lau W.W."/>
            <person name="Lane T.W."/>
            <person name="Larimer F.W."/>
            <person name="Lippmeier J.C."/>
            <person name="Lucas S."/>
            <person name="Medina M."/>
            <person name="Montsant A."/>
            <person name="Obornik M."/>
            <person name="Parker M.S."/>
            <person name="Palenik B."/>
            <person name="Pazour G.J."/>
            <person name="Richardson P.M."/>
            <person name="Rynearson T.A."/>
            <person name="Saito M.A."/>
            <person name="Schwartz D.C."/>
            <person name="Thamatrakoln K."/>
            <person name="Valentin K."/>
            <person name="Vardi A."/>
            <person name="Wilkerson F.P."/>
            <person name="Rokhsar D.S."/>
        </authorList>
    </citation>
    <scope>NUCLEOTIDE SEQUENCE [LARGE SCALE GENOMIC DNA]</scope>
    <source>
        <strain evidence="2 3">CCMP1335</strain>
    </source>
</reference>
<dbReference type="PANTHER" id="PTHR10177">
    <property type="entry name" value="CYCLINS"/>
    <property type="match status" value="1"/>
</dbReference>
<proteinExistence type="predicted"/>
<dbReference type="InterPro" id="IPR036915">
    <property type="entry name" value="Cyclin-like_sf"/>
</dbReference>
<dbReference type="SUPFAM" id="SSF47954">
    <property type="entry name" value="Cyclin-like"/>
    <property type="match status" value="1"/>
</dbReference>
<dbReference type="InParanoid" id="B8C1H4"/>